<keyword evidence="4" id="KW-1185">Reference proteome</keyword>
<gene>
    <name evidence="3" type="ORF">NQU55_34320</name>
</gene>
<evidence type="ECO:0000259" key="2">
    <source>
        <dbReference type="Pfam" id="PF20182"/>
    </source>
</evidence>
<feature type="domain" description="DUF6545" evidence="2">
    <location>
        <begin position="56"/>
        <end position="170"/>
    </location>
</feature>
<dbReference type="Pfam" id="PF20182">
    <property type="entry name" value="DUF6545"/>
    <property type="match status" value="1"/>
</dbReference>
<evidence type="ECO:0000313" key="4">
    <source>
        <dbReference type="Proteomes" id="UP001142374"/>
    </source>
</evidence>
<feature type="transmembrane region" description="Helical" evidence="1">
    <location>
        <begin position="7"/>
        <end position="24"/>
    </location>
</feature>
<protein>
    <submittedName>
        <fullName evidence="3">DUF1896 domain-containing protein</fullName>
    </submittedName>
</protein>
<comment type="caution">
    <text evidence="3">The sequence shown here is derived from an EMBL/GenBank/DDBJ whole genome shotgun (WGS) entry which is preliminary data.</text>
</comment>
<dbReference type="Proteomes" id="UP001142374">
    <property type="component" value="Unassembled WGS sequence"/>
</dbReference>
<dbReference type="AlphaFoldDB" id="A0A9X2LNY5"/>
<dbReference type="InterPro" id="IPR046675">
    <property type="entry name" value="DUF6545"/>
</dbReference>
<evidence type="ECO:0000313" key="3">
    <source>
        <dbReference type="EMBL" id="MCQ8774799.1"/>
    </source>
</evidence>
<keyword evidence="1" id="KW-0812">Transmembrane</keyword>
<feature type="transmembrane region" description="Helical" evidence="1">
    <location>
        <begin position="36"/>
        <end position="58"/>
    </location>
</feature>
<evidence type="ECO:0000256" key="1">
    <source>
        <dbReference type="SAM" id="Phobius"/>
    </source>
</evidence>
<proteinExistence type="predicted"/>
<reference evidence="3" key="1">
    <citation type="submission" date="2022-06" db="EMBL/GenBank/DDBJ databases">
        <title>WGS of actinobacteria.</title>
        <authorList>
            <person name="Thawai C."/>
        </authorList>
    </citation>
    <scope>NUCLEOTIDE SEQUENCE</scope>
    <source>
        <strain evidence="3">AA8</strain>
    </source>
</reference>
<name>A0A9X2LNY5_9ACTN</name>
<dbReference type="EMBL" id="JANIID010000055">
    <property type="protein sequence ID" value="MCQ8774799.1"/>
    <property type="molecule type" value="Genomic_DNA"/>
</dbReference>
<keyword evidence="1" id="KW-1133">Transmembrane helix</keyword>
<dbReference type="RefSeq" id="WP_168095545.1">
    <property type="nucleotide sequence ID" value="NZ_JAATER010000437.1"/>
</dbReference>
<accession>A0A9X2LNY5</accession>
<keyword evidence="1" id="KW-0472">Membrane</keyword>
<organism evidence="3 4">
    <name type="scientific">Streptomyces telluris</name>
    <dbReference type="NCBI Taxonomy" id="2720021"/>
    <lineage>
        <taxon>Bacteria</taxon>
        <taxon>Bacillati</taxon>
        <taxon>Actinomycetota</taxon>
        <taxon>Actinomycetes</taxon>
        <taxon>Kitasatosporales</taxon>
        <taxon>Streptomycetaceae</taxon>
        <taxon>Streptomyces</taxon>
    </lineage>
</organism>
<sequence>MVALGYVACKVAAIIAAAAGNYGLNWDMLSTEVGPLFASAGAMLISSGFVYPAAHAWYKRRRDYLALRPLWLAAAEADGNVLLDPMPTRVQHHLAVRDLKWRLTRCLAEIRDAQLAMRVWEDPSVTALAEQRARAAGLSVEETEATAAAATFRAALRTRTAVIDRAARAAVAQGLPLPEVREIVAAVALKGLHGDDPITTAVPSQPGTPTDQIKERHNLVRISRALASPLVEDVLQATAPPKASRP</sequence>